<proteinExistence type="predicted"/>
<dbReference type="Pfam" id="PF04978">
    <property type="entry name" value="MST"/>
    <property type="match status" value="1"/>
</dbReference>
<keyword evidence="2" id="KW-1185">Reference proteome</keyword>
<evidence type="ECO:0000313" key="1">
    <source>
        <dbReference type="EMBL" id="AZQ33882.1"/>
    </source>
</evidence>
<organism evidence="1 2">
    <name type="scientific">Streptomyces cyaneochromogenes</name>
    <dbReference type="NCBI Taxonomy" id="2496836"/>
    <lineage>
        <taxon>Bacteria</taxon>
        <taxon>Bacillati</taxon>
        <taxon>Actinomycetota</taxon>
        <taxon>Actinomycetes</taxon>
        <taxon>Kitasatosporales</taxon>
        <taxon>Streptomycetaceae</taxon>
        <taxon>Streptomyces</taxon>
    </lineage>
</organism>
<protein>
    <submittedName>
        <fullName evidence="1">DinB family protein</fullName>
    </submittedName>
</protein>
<dbReference type="InterPro" id="IPR007061">
    <property type="entry name" value="MST-like"/>
</dbReference>
<name>A0A3Q9ERF0_9ACTN</name>
<dbReference type="InterPro" id="IPR034660">
    <property type="entry name" value="DinB/YfiT-like"/>
</dbReference>
<gene>
    <name evidence="1" type="ORF">EJ357_10685</name>
</gene>
<dbReference type="SUPFAM" id="SSF109854">
    <property type="entry name" value="DinB/YfiT-like putative metalloenzymes"/>
    <property type="match status" value="1"/>
</dbReference>
<dbReference type="Proteomes" id="UP000280298">
    <property type="component" value="Chromosome"/>
</dbReference>
<sequence length="175" mass="19269">MTTDTPTHLPDGRPIPLMTGPERPMLDSWLDFHRATLELKCAGLDDARLRLASAEPSELTLLGLVQHLAECERNWFQRVVGGVDVPPVFEDETGYGLDPGRGIDEVLSVWRREIARGREVCGGLSLESVGRIGGGPMAGVEVSLRWVLVHMIEEYARHNGHADILRERIDGVIGA</sequence>
<evidence type="ECO:0000313" key="2">
    <source>
        <dbReference type="Proteomes" id="UP000280298"/>
    </source>
</evidence>
<dbReference type="KEGG" id="scya:EJ357_10685"/>
<accession>A0A3Q9ERF0</accession>
<reference evidence="1 2" key="1">
    <citation type="journal article" date="2019" name="Int. J. Syst. Evol. Microbiol.">
        <title>Streptomyces cyaneochromogenes sp. nov., a blue pigment-producing actinomycete from manganese-contaminated soil.</title>
        <authorList>
            <person name="Tang X."/>
            <person name="Zhao J."/>
            <person name="Li K."/>
            <person name="Chen Z."/>
            <person name="Sun Y."/>
            <person name="Gao J."/>
        </authorList>
    </citation>
    <scope>NUCLEOTIDE SEQUENCE [LARGE SCALE GENOMIC DNA]</scope>
    <source>
        <strain evidence="1 2">MK-45</strain>
    </source>
</reference>
<dbReference type="RefSeq" id="WP_126390942.1">
    <property type="nucleotide sequence ID" value="NZ_CP034539.1"/>
</dbReference>
<dbReference type="AlphaFoldDB" id="A0A3Q9ERF0"/>
<dbReference type="Gene3D" id="1.20.120.450">
    <property type="entry name" value="dinb family like domain"/>
    <property type="match status" value="1"/>
</dbReference>
<dbReference type="OrthoDB" id="4548523at2"/>
<dbReference type="EMBL" id="CP034539">
    <property type="protein sequence ID" value="AZQ33882.1"/>
    <property type="molecule type" value="Genomic_DNA"/>
</dbReference>